<dbReference type="CDD" id="cd00082">
    <property type="entry name" value="HisKA"/>
    <property type="match status" value="1"/>
</dbReference>
<reference evidence="17 18" key="1">
    <citation type="submission" date="2023-07" db="EMBL/GenBank/DDBJ databases">
        <title>Genomic Encyclopedia of Type Strains, Phase IV (KMG-IV): sequencing the most valuable type-strain genomes for metagenomic binning, comparative biology and taxonomic classification.</title>
        <authorList>
            <person name="Goeker M."/>
        </authorList>
    </citation>
    <scope>NUCLEOTIDE SEQUENCE [LARGE SCALE GENOMIC DNA]</scope>
    <source>
        <strain evidence="17 18">DSM 16419</strain>
    </source>
</reference>
<evidence type="ECO:0000256" key="1">
    <source>
        <dbReference type="ARBA" id="ARBA00000085"/>
    </source>
</evidence>
<evidence type="ECO:0000256" key="7">
    <source>
        <dbReference type="ARBA" id="ARBA00022692"/>
    </source>
</evidence>
<sequence>MKKVIKFIPIWKILLYIVLAVLLTAGTAQVFIFALYFLETQSSRLADFIELSGSFGLVPIILLCLLPFALFVSFFYLIERQRYIESTMKNMMKEMESIAKGQFDQELTNEDEGVIGELAREVNQIILQLEGAKAEQKKAAEIKNDLITNVAHDLRSPLTSIVGYLDLINEDRYKSEVELRYYIQIIHQKSHELNQLLNDLFEYTLVQNKEALINEVPINLEEMMNQLSVQFQFQLKEAGMEMRQHFSFTERPFVMGEGPKLARVFENLIENAIRYGKEGKYIDLSVKESEELIEIEIASYGQAIPSIDLPYLFERFYRVEKSRSQYTGGSGLGLAIVKSILELHGGQIRAESTLGKTAFVVKLPKKSEGARVSIPDFPI</sequence>
<evidence type="ECO:0000256" key="2">
    <source>
        <dbReference type="ARBA" id="ARBA00004651"/>
    </source>
</evidence>
<keyword evidence="13 14" id="KW-0472">Membrane</keyword>
<dbReference type="CDD" id="cd00075">
    <property type="entry name" value="HATPase"/>
    <property type="match status" value="1"/>
</dbReference>
<evidence type="ECO:0000256" key="6">
    <source>
        <dbReference type="ARBA" id="ARBA00022679"/>
    </source>
</evidence>
<comment type="caution">
    <text evidence="17">The sequence shown here is derived from an EMBL/GenBank/DDBJ whole genome shotgun (WGS) entry which is preliminary data.</text>
</comment>
<evidence type="ECO:0000259" key="15">
    <source>
        <dbReference type="PROSITE" id="PS50109"/>
    </source>
</evidence>
<dbReference type="PANTHER" id="PTHR45528:SF1">
    <property type="entry name" value="SENSOR HISTIDINE KINASE CPXA"/>
    <property type="match status" value="1"/>
</dbReference>
<evidence type="ECO:0000259" key="16">
    <source>
        <dbReference type="PROSITE" id="PS50885"/>
    </source>
</evidence>
<evidence type="ECO:0000256" key="12">
    <source>
        <dbReference type="ARBA" id="ARBA00023012"/>
    </source>
</evidence>
<feature type="domain" description="Histidine kinase" evidence="15">
    <location>
        <begin position="149"/>
        <end position="367"/>
    </location>
</feature>
<dbReference type="InterPro" id="IPR003661">
    <property type="entry name" value="HisK_dim/P_dom"/>
</dbReference>
<feature type="transmembrane region" description="Helical" evidence="14">
    <location>
        <begin position="12"/>
        <end position="37"/>
    </location>
</feature>
<dbReference type="SMART" id="SM00304">
    <property type="entry name" value="HAMP"/>
    <property type="match status" value="1"/>
</dbReference>
<dbReference type="SUPFAM" id="SSF47384">
    <property type="entry name" value="Homodimeric domain of signal transducing histidine kinase"/>
    <property type="match status" value="1"/>
</dbReference>
<name>A0ABU0GV37_9BACL</name>
<dbReference type="Pfam" id="PF00512">
    <property type="entry name" value="HisKA"/>
    <property type="match status" value="1"/>
</dbReference>
<dbReference type="SMART" id="SM00387">
    <property type="entry name" value="HATPase_c"/>
    <property type="match status" value="1"/>
</dbReference>
<dbReference type="Gene3D" id="1.10.287.130">
    <property type="match status" value="1"/>
</dbReference>
<dbReference type="GO" id="GO:0016301">
    <property type="term" value="F:kinase activity"/>
    <property type="evidence" value="ECO:0007669"/>
    <property type="project" value="UniProtKB-KW"/>
</dbReference>
<organism evidence="17 18">
    <name type="scientific">Planomicrobium stackebrandtii</name>
    <dbReference type="NCBI Taxonomy" id="253160"/>
    <lineage>
        <taxon>Bacteria</taxon>
        <taxon>Bacillati</taxon>
        <taxon>Bacillota</taxon>
        <taxon>Bacilli</taxon>
        <taxon>Bacillales</taxon>
        <taxon>Caryophanaceae</taxon>
        <taxon>Planomicrobium</taxon>
    </lineage>
</organism>
<keyword evidence="10" id="KW-0067">ATP-binding</keyword>
<dbReference type="CDD" id="cd06225">
    <property type="entry name" value="HAMP"/>
    <property type="match status" value="1"/>
</dbReference>
<dbReference type="Gene3D" id="3.30.565.10">
    <property type="entry name" value="Histidine kinase-like ATPase, C-terminal domain"/>
    <property type="match status" value="1"/>
</dbReference>
<evidence type="ECO:0000313" key="17">
    <source>
        <dbReference type="EMBL" id="MDQ0429225.1"/>
    </source>
</evidence>
<gene>
    <name evidence="17" type="ORF">QOZ98_002053</name>
</gene>
<dbReference type="InterPro" id="IPR003660">
    <property type="entry name" value="HAMP_dom"/>
</dbReference>
<dbReference type="SUPFAM" id="SSF55874">
    <property type="entry name" value="ATPase domain of HSP90 chaperone/DNA topoisomerase II/histidine kinase"/>
    <property type="match status" value="1"/>
</dbReference>
<evidence type="ECO:0000256" key="4">
    <source>
        <dbReference type="ARBA" id="ARBA00022475"/>
    </source>
</evidence>
<evidence type="ECO:0000256" key="10">
    <source>
        <dbReference type="ARBA" id="ARBA00022840"/>
    </source>
</evidence>
<keyword evidence="8" id="KW-0547">Nucleotide-binding</keyword>
<evidence type="ECO:0000256" key="3">
    <source>
        <dbReference type="ARBA" id="ARBA00012438"/>
    </source>
</evidence>
<keyword evidence="5" id="KW-0597">Phosphoprotein</keyword>
<dbReference type="InterPro" id="IPR036890">
    <property type="entry name" value="HATPase_C_sf"/>
</dbReference>
<protein>
    <recommendedName>
        <fullName evidence="3">histidine kinase</fullName>
        <ecNumber evidence="3">2.7.13.3</ecNumber>
    </recommendedName>
</protein>
<evidence type="ECO:0000256" key="9">
    <source>
        <dbReference type="ARBA" id="ARBA00022777"/>
    </source>
</evidence>
<dbReference type="EMBL" id="JAUSWB010000005">
    <property type="protein sequence ID" value="MDQ0429225.1"/>
    <property type="molecule type" value="Genomic_DNA"/>
</dbReference>
<evidence type="ECO:0000256" key="11">
    <source>
        <dbReference type="ARBA" id="ARBA00022989"/>
    </source>
</evidence>
<comment type="catalytic activity">
    <reaction evidence="1">
        <text>ATP + protein L-histidine = ADP + protein N-phospho-L-histidine.</text>
        <dbReference type="EC" id="2.7.13.3"/>
    </reaction>
</comment>
<dbReference type="InterPro" id="IPR003594">
    <property type="entry name" value="HATPase_dom"/>
</dbReference>
<dbReference type="RefSeq" id="WP_308787329.1">
    <property type="nucleotide sequence ID" value="NZ_JAUSWB010000005.1"/>
</dbReference>
<keyword evidence="6" id="KW-0808">Transferase</keyword>
<dbReference type="InterPro" id="IPR005467">
    <property type="entry name" value="His_kinase_dom"/>
</dbReference>
<keyword evidence="11 14" id="KW-1133">Transmembrane helix</keyword>
<evidence type="ECO:0000313" key="18">
    <source>
        <dbReference type="Proteomes" id="UP001241988"/>
    </source>
</evidence>
<keyword evidence="9 17" id="KW-0418">Kinase</keyword>
<evidence type="ECO:0000256" key="5">
    <source>
        <dbReference type="ARBA" id="ARBA00022553"/>
    </source>
</evidence>
<dbReference type="InterPro" id="IPR050398">
    <property type="entry name" value="HssS/ArlS-like"/>
</dbReference>
<dbReference type="InterPro" id="IPR036097">
    <property type="entry name" value="HisK_dim/P_sf"/>
</dbReference>
<keyword evidence="18" id="KW-1185">Reference proteome</keyword>
<proteinExistence type="predicted"/>
<feature type="transmembrane region" description="Helical" evidence="14">
    <location>
        <begin position="57"/>
        <end position="78"/>
    </location>
</feature>
<keyword evidence="7 14" id="KW-0812">Transmembrane</keyword>
<evidence type="ECO:0000256" key="14">
    <source>
        <dbReference type="SAM" id="Phobius"/>
    </source>
</evidence>
<keyword evidence="4" id="KW-1003">Cell membrane</keyword>
<dbReference type="PRINTS" id="PR00344">
    <property type="entry name" value="BCTRLSENSOR"/>
</dbReference>
<dbReference type="PANTHER" id="PTHR45528">
    <property type="entry name" value="SENSOR HISTIDINE KINASE CPXA"/>
    <property type="match status" value="1"/>
</dbReference>
<feature type="domain" description="HAMP" evidence="16">
    <location>
        <begin position="82"/>
        <end position="134"/>
    </location>
</feature>
<dbReference type="Gene3D" id="6.10.340.10">
    <property type="match status" value="1"/>
</dbReference>
<evidence type="ECO:0000256" key="13">
    <source>
        <dbReference type="ARBA" id="ARBA00023136"/>
    </source>
</evidence>
<dbReference type="Proteomes" id="UP001241988">
    <property type="component" value="Unassembled WGS sequence"/>
</dbReference>
<dbReference type="PROSITE" id="PS50885">
    <property type="entry name" value="HAMP"/>
    <property type="match status" value="1"/>
</dbReference>
<evidence type="ECO:0000256" key="8">
    <source>
        <dbReference type="ARBA" id="ARBA00022741"/>
    </source>
</evidence>
<keyword evidence="12" id="KW-0902">Two-component regulatory system</keyword>
<comment type="subcellular location">
    <subcellularLocation>
        <location evidence="2">Cell membrane</location>
        <topology evidence="2">Multi-pass membrane protein</topology>
    </subcellularLocation>
</comment>
<dbReference type="EC" id="2.7.13.3" evidence="3"/>
<dbReference type="PROSITE" id="PS50109">
    <property type="entry name" value="HIS_KIN"/>
    <property type="match status" value="1"/>
</dbReference>
<dbReference type="Pfam" id="PF02518">
    <property type="entry name" value="HATPase_c"/>
    <property type="match status" value="1"/>
</dbReference>
<dbReference type="SMART" id="SM00388">
    <property type="entry name" value="HisKA"/>
    <property type="match status" value="1"/>
</dbReference>
<dbReference type="InterPro" id="IPR004358">
    <property type="entry name" value="Sig_transdc_His_kin-like_C"/>
</dbReference>
<accession>A0ABU0GV37</accession>